<accession>A0ABX1CAC2</accession>
<reference evidence="2 3" key="1">
    <citation type="submission" date="2020-03" db="EMBL/GenBank/DDBJ databases">
        <title>WGS of actinomycetes isolated from Thailand.</title>
        <authorList>
            <person name="Thawai C."/>
        </authorList>
    </citation>
    <scope>NUCLEOTIDE SEQUENCE [LARGE SCALE GENOMIC DNA]</scope>
    <source>
        <strain evidence="2 3">PLAI 1-29</strain>
    </source>
</reference>
<dbReference type="InterPro" id="IPR053977">
    <property type="entry name" value="Rv2466c-like"/>
</dbReference>
<gene>
    <name evidence="2" type="ORF">HCK00_26005</name>
</gene>
<dbReference type="Pfam" id="PF22234">
    <property type="entry name" value="Rv2466c-like"/>
    <property type="match status" value="1"/>
</dbReference>
<sequence length="258" mass="27851">MGPGVREHGWRNGPPDEERSAVSVADNAPESTTESTTAGTAGAPTGEVAGEKVRADFWFDPVCPWAWLTSRWMLEVEKVRPVEVHWHVMSLAVLNEPRLDELPDEYREMLEKTAWGPVRVAIAAEREHGSAVLGPLYTALGTRFHVQGEGVSRDSMAAALRDAGLPAELVDAAGSDTYDTELRASHKQGIELVGQEVGTPVIAVPGPDGEPCAFFGPVVTPSPKGEAAAKLWDGTLLVASTPGFYEIKRTRTERPIFD</sequence>
<keyword evidence="3" id="KW-1185">Reference proteome</keyword>
<name>A0ABX1CAC2_9ACTN</name>
<protein>
    <submittedName>
        <fullName evidence="2">DsbA family protein</fullName>
    </submittedName>
</protein>
<feature type="compositionally biased region" description="Low complexity" evidence="1">
    <location>
        <begin position="28"/>
        <end position="45"/>
    </location>
</feature>
<dbReference type="InterPro" id="IPR036249">
    <property type="entry name" value="Thioredoxin-like_sf"/>
</dbReference>
<dbReference type="Proteomes" id="UP000695264">
    <property type="component" value="Unassembled WGS sequence"/>
</dbReference>
<proteinExistence type="predicted"/>
<dbReference type="Gene3D" id="3.40.30.10">
    <property type="entry name" value="Glutaredoxin"/>
    <property type="match status" value="1"/>
</dbReference>
<feature type="region of interest" description="Disordered" evidence="1">
    <location>
        <begin position="1"/>
        <end position="45"/>
    </location>
</feature>
<dbReference type="EMBL" id="JAATEN010000033">
    <property type="protein sequence ID" value="NJQ03874.1"/>
    <property type="molecule type" value="Genomic_DNA"/>
</dbReference>
<evidence type="ECO:0000313" key="2">
    <source>
        <dbReference type="EMBL" id="NJQ03874.1"/>
    </source>
</evidence>
<dbReference type="SUPFAM" id="SSF52833">
    <property type="entry name" value="Thioredoxin-like"/>
    <property type="match status" value="1"/>
</dbReference>
<comment type="caution">
    <text evidence="2">The sequence shown here is derived from an EMBL/GenBank/DDBJ whole genome shotgun (WGS) entry which is preliminary data.</text>
</comment>
<evidence type="ECO:0000313" key="3">
    <source>
        <dbReference type="Proteomes" id="UP000695264"/>
    </source>
</evidence>
<organism evidence="2 3">
    <name type="scientific">Streptomyces zingiberis</name>
    <dbReference type="NCBI Taxonomy" id="2053010"/>
    <lineage>
        <taxon>Bacteria</taxon>
        <taxon>Bacillati</taxon>
        <taxon>Actinomycetota</taxon>
        <taxon>Actinomycetes</taxon>
        <taxon>Kitasatosporales</taxon>
        <taxon>Streptomycetaceae</taxon>
        <taxon>Streptomyces</taxon>
    </lineage>
</organism>
<feature type="compositionally biased region" description="Basic and acidic residues" evidence="1">
    <location>
        <begin position="1"/>
        <end position="20"/>
    </location>
</feature>
<evidence type="ECO:0000256" key="1">
    <source>
        <dbReference type="SAM" id="MobiDB-lite"/>
    </source>
</evidence>